<keyword evidence="2" id="KW-0012">Acyltransferase</keyword>
<comment type="caution">
    <text evidence="4">The sequence shown here is derived from an EMBL/GenBank/DDBJ whole genome shotgun (WGS) entry which is preliminary data.</text>
</comment>
<dbReference type="InterPro" id="IPR016181">
    <property type="entry name" value="Acyl_CoA_acyltransferase"/>
</dbReference>
<reference evidence="4 5" key="1">
    <citation type="submission" date="2024-09" db="EMBL/GenBank/DDBJ databases">
        <authorList>
            <person name="Sun Q."/>
            <person name="Mori K."/>
        </authorList>
    </citation>
    <scope>NUCLEOTIDE SEQUENCE [LARGE SCALE GENOMIC DNA]</scope>
    <source>
        <strain evidence="4 5">JCM 11201</strain>
    </source>
</reference>
<dbReference type="Proteomes" id="UP001589609">
    <property type="component" value="Unassembled WGS sequence"/>
</dbReference>
<organism evidence="4 5">
    <name type="scientific">Ectobacillus funiculus</name>
    <dbReference type="NCBI Taxonomy" id="137993"/>
    <lineage>
        <taxon>Bacteria</taxon>
        <taxon>Bacillati</taxon>
        <taxon>Bacillota</taxon>
        <taxon>Bacilli</taxon>
        <taxon>Bacillales</taxon>
        <taxon>Bacillaceae</taxon>
        <taxon>Ectobacillus</taxon>
    </lineage>
</organism>
<dbReference type="PANTHER" id="PTHR43800:SF1">
    <property type="entry name" value="PEPTIDYL-LYSINE N-ACETYLTRANSFERASE YJAB"/>
    <property type="match status" value="1"/>
</dbReference>
<dbReference type="EMBL" id="JBHMAF010000196">
    <property type="protein sequence ID" value="MFB9762007.1"/>
    <property type="molecule type" value="Genomic_DNA"/>
</dbReference>
<name>A0ABV5WNP1_9BACI</name>
<feature type="domain" description="N-acetyltransferase" evidence="3">
    <location>
        <begin position="3"/>
        <end position="122"/>
    </location>
</feature>
<dbReference type="SUPFAM" id="SSF55729">
    <property type="entry name" value="Acyl-CoA N-acyltransferases (Nat)"/>
    <property type="match status" value="1"/>
</dbReference>
<gene>
    <name evidence="4" type="ORF">ACFFMS_27660</name>
</gene>
<dbReference type="InterPro" id="IPR000182">
    <property type="entry name" value="GNAT_dom"/>
</dbReference>
<keyword evidence="1" id="KW-0808">Transferase</keyword>
<evidence type="ECO:0000313" key="4">
    <source>
        <dbReference type="EMBL" id="MFB9762007.1"/>
    </source>
</evidence>
<accession>A0ABV5WNP1</accession>
<protein>
    <submittedName>
        <fullName evidence="4">GNAT family N-acetyltransferase</fullName>
    </submittedName>
</protein>
<dbReference type="Pfam" id="PF00583">
    <property type="entry name" value="Acetyltransf_1"/>
    <property type="match status" value="1"/>
</dbReference>
<dbReference type="PANTHER" id="PTHR43800">
    <property type="entry name" value="PEPTIDYL-LYSINE N-ACETYLTRANSFERASE YJAB"/>
    <property type="match status" value="1"/>
</dbReference>
<evidence type="ECO:0000259" key="3">
    <source>
        <dbReference type="PROSITE" id="PS51186"/>
    </source>
</evidence>
<evidence type="ECO:0000256" key="1">
    <source>
        <dbReference type="ARBA" id="ARBA00022679"/>
    </source>
</evidence>
<dbReference type="Gene3D" id="3.40.630.30">
    <property type="match status" value="1"/>
</dbReference>
<keyword evidence="5" id="KW-1185">Reference proteome</keyword>
<evidence type="ECO:0000256" key="2">
    <source>
        <dbReference type="ARBA" id="ARBA00023315"/>
    </source>
</evidence>
<dbReference type="RefSeq" id="WP_379952042.1">
    <property type="nucleotide sequence ID" value="NZ_JBHMAF010000196.1"/>
</dbReference>
<evidence type="ECO:0000313" key="5">
    <source>
        <dbReference type="Proteomes" id="UP001589609"/>
    </source>
</evidence>
<dbReference type="CDD" id="cd04301">
    <property type="entry name" value="NAT_SF"/>
    <property type="match status" value="1"/>
</dbReference>
<proteinExistence type="predicted"/>
<sequence>MLIRFKKSYEKIAMGLLSFMPTEKELKKLLATVKEYETNEDWQLYLWKEDDDVLGIIGTVKKEEGVVQVQHICVNPSHRHAGMGKKMMQELCAMMPGVTLYGNEHTAVFCEKCKDVSHQVSL</sequence>
<dbReference type="PROSITE" id="PS51186">
    <property type="entry name" value="GNAT"/>
    <property type="match status" value="1"/>
</dbReference>